<reference evidence="1" key="1">
    <citation type="submission" date="2015-07" db="EMBL/GenBank/DDBJ databases">
        <title>MeaNS - Measles Nucleotide Surveillance Program.</title>
        <authorList>
            <person name="Tran T."/>
            <person name="Druce J."/>
        </authorList>
    </citation>
    <scope>NUCLEOTIDE SEQUENCE</scope>
    <source>
        <strain evidence="1">UCB-OBI-ISO-001</strain>
        <tissue evidence="1">Gonad</tissue>
    </source>
</reference>
<name>A0A0L8FWD0_OCTBM</name>
<gene>
    <name evidence="1" type="ORF">OCBIM_22006017mg</name>
</gene>
<proteinExistence type="predicted"/>
<evidence type="ECO:0000313" key="1">
    <source>
        <dbReference type="EMBL" id="KOF69007.1"/>
    </source>
</evidence>
<protein>
    <submittedName>
        <fullName evidence="1">Uncharacterized protein</fullName>
    </submittedName>
</protein>
<dbReference type="AlphaFoldDB" id="A0A0L8FWD0"/>
<sequence>MHASLLSRHYSVIHSDHTSGATYFQEKLERYYTASYRMGILKIWVVKFLTGTHICTSQAERVKVTEPLFKPYWNTKHVKG</sequence>
<dbReference type="EMBL" id="KQ425779">
    <property type="protein sequence ID" value="KOF69007.1"/>
    <property type="molecule type" value="Genomic_DNA"/>
</dbReference>
<accession>A0A0L8FWD0</accession>
<organism evidence="1">
    <name type="scientific">Octopus bimaculoides</name>
    <name type="common">California two-spotted octopus</name>
    <dbReference type="NCBI Taxonomy" id="37653"/>
    <lineage>
        <taxon>Eukaryota</taxon>
        <taxon>Metazoa</taxon>
        <taxon>Spiralia</taxon>
        <taxon>Lophotrochozoa</taxon>
        <taxon>Mollusca</taxon>
        <taxon>Cephalopoda</taxon>
        <taxon>Coleoidea</taxon>
        <taxon>Octopodiformes</taxon>
        <taxon>Octopoda</taxon>
        <taxon>Incirrata</taxon>
        <taxon>Octopodidae</taxon>
        <taxon>Octopus</taxon>
    </lineage>
</organism>